<accession>A0AAI8VDA4</accession>
<protein>
    <submittedName>
        <fullName evidence="2">Uu.00g129960.m01.CDS01</fullName>
    </submittedName>
</protein>
<evidence type="ECO:0000313" key="2">
    <source>
        <dbReference type="EMBL" id="CAJ2505602.1"/>
    </source>
</evidence>
<dbReference type="Pfam" id="PF06985">
    <property type="entry name" value="HET"/>
    <property type="match status" value="1"/>
</dbReference>
<proteinExistence type="predicted"/>
<dbReference type="PANTHER" id="PTHR33112">
    <property type="entry name" value="DOMAIN PROTEIN, PUTATIVE-RELATED"/>
    <property type="match status" value="1"/>
</dbReference>
<organism evidence="2 3">
    <name type="scientific">Anthostomella pinea</name>
    <dbReference type="NCBI Taxonomy" id="933095"/>
    <lineage>
        <taxon>Eukaryota</taxon>
        <taxon>Fungi</taxon>
        <taxon>Dikarya</taxon>
        <taxon>Ascomycota</taxon>
        <taxon>Pezizomycotina</taxon>
        <taxon>Sordariomycetes</taxon>
        <taxon>Xylariomycetidae</taxon>
        <taxon>Xylariales</taxon>
        <taxon>Xylariaceae</taxon>
        <taxon>Anthostomella</taxon>
    </lineage>
</organism>
<gene>
    <name evidence="2" type="ORF">KHLLAP_LOCUS6070</name>
</gene>
<dbReference type="EMBL" id="CAUWAG010000007">
    <property type="protein sequence ID" value="CAJ2505602.1"/>
    <property type="molecule type" value="Genomic_DNA"/>
</dbReference>
<dbReference type="InterPro" id="IPR010730">
    <property type="entry name" value="HET"/>
</dbReference>
<sequence length="440" mass="50205">METCNSEHPRCRRRQTPRLPKRVLEVTDDASVPGNRLYVCAPEECCAYIALSHCWGDAATVPKTTRATLELYKQTVPDEVLSRTFRDAILITRQLGFKYIWIDALCIVEDDPQDWAAEAVTMAAIYGNASLTIAAASSEDGHSGLFYERQRGQERRVPTDPSLNMEFLVRLRVDHEFAQTLVGRPTWGSWPLSKRKWCFQERILSRRTVYYTNGEIVWEYMTGVLCECGEDTLTGSGPPLGPGSYLFDKRRLAETGPTFDRDLPPRLKEVAPTWSWASIIGAPIDYNDVRFWGSSGNPKCFTGSELERFYEPQVHVRNAHWEQIDNDPFGRISGAVLDLEALGIQTTFSSVGQSWVKFNHWKNWTQCAFDEYQDYADIEGKEAWLLLIVRNNAAYHKEVYLVVRPNDDGTSRRIALAGGRDRCVLENSQRPAERKTFRLV</sequence>
<feature type="domain" description="Heterokaryon incompatibility" evidence="1">
    <location>
        <begin position="48"/>
        <end position="201"/>
    </location>
</feature>
<dbReference type="AlphaFoldDB" id="A0AAI8VDA4"/>
<comment type="caution">
    <text evidence="2">The sequence shown here is derived from an EMBL/GenBank/DDBJ whole genome shotgun (WGS) entry which is preliminary data.</text>
</comment>
<reference evidence="2" key="1">
    <citation type="submission" date="2023-10" db="EMBL/GenBank/DDBJ databases">
        <authorList>
            <person name="Hackl T."/>
        </authorList>
    </citation>
    <scope>NUCLEOTIDE SEQUENCE</scope>
</reference>
<dbReference type="PANTHER" id="PTHR33112:SF9">
    <property type="entry name" value="HETEROKARYON INCOMPATIBILITY DOMAIN-CONTAINING PROTEIN"/>
    <property type="match status" value="1"/>
</dbReference>
<keyword evidence="3" id="KW-1185">Reference proteome</keyword>
<evidence type="ECO:0000313" key="3">
    <source>
        <dbReference type="Proteomes" id="UP001295740"/>
    </source>
</evidence>
<evidence type="ECO:0000259" key="1">
    <source>
        <dbReference type="Pfam" id="PF06985"/>
    </source>
</evidence>
<dbReference type="Proteomes" id="UP001295740">
    <property type="component" value="Unassembled WGS sequence"/>
</dbReference>
<name>A0AAI8VDA4_9PEZI</name>